<dbReference type="Proteomes" id="UP001239111">
    <property type="component" value="Chromosome 4"/>
</dbReference>
<evidence type="ECO:0000313" key="2">
    <source>
        <dbReference type="Proteomes" id="UP001239111"/>
    </source>
</evidence>
<dbReference type="EMBL" id="CM056744">
    <property type="protein sequence ID" value="KAJ8668299.1"/>
    <property type="molecule type" value="Genomic_DNA"/>
</dbReference>
<reference evidence="1" key="1">
    <citation type="submission" date="2023-04" db="EMBL/GenBank/DDBJ databases">
        <title>A chromosome-level genome assembly of the parasitoid wasp Eretmocerus hayati.</title>
        <authorList>
            <person name="Zhong Y."/>
            <person name="Liu S."/>
            <person name="Liu Y."/>
        </authorList>
    </citation>
    <scope>NUCLEOTIDE SEQUENCE</scope>
    <source>
        <strain evidence="1">ZJU_SS_LIU_2023</strain>
    </source>
</reference>
<proteinExistence type="predicted"/>
<gene>
    <name evidence="1" type="ORF">QAD02_009962</name>
</gene>
<comment type="caution">
    <text evidence="1">The sequence shown here is derived from an EMBL/GenBank/DDBJ whole genome shotgun (WGS) entry which is preliminary data.</text>
</comment>
<keyword evidence="2" id="KW-1185">Reference proteome</keyword>
<protein>
    <submittedName>
        <fullName evidence="1">Uncharacterized protein</fullName>
    </submittedName>
</protein>
<evidence type="ECO:0000313" key="1">
    <source>
        <dbReference type="EMBL" id="KAJ8668299.1"/>
    </source>
</evidence>
<sequence>MEILSSSIPPLPIEDSRCLSNVNKMSDNFSNVVGELGEIKPAKIGFTWKLKNFEKYYTKANLGDSSIASPTFCMLDHKHRWSTIFRVGYHMSGVNGLGEEVNHTGTDHMKSFGDYTWSCHHFIDVDKFISPETHIFFTYLRIKNVCLTIFCEGFGAGSCKLPSRQELWQPAIYGALSKAFTDFSSLYEDRRMADFAIHLDDGSEISVHKLILSARSPVFAAMFEHDMSETRNNFVHIEGVRRVVMEKLLHYVYCGIIKNIDDINLELLVIADKYELKNLRDVCEVSMLDCLTIDIVSELLVIADMYQLEILKQKAIVFINKNAKKVIKTKNYKNVVAFYPDVIVHLFENQDDDADVPDDVSVPMVEYSSAEQAFFTYDDLRRDFAASDRKPEK</sequence>
<name>A0ACC2ND71_9HYME</name>
<accession>A0ACC2ND71</accession>
<organism evidence="1 2">
    <name type="scientific">Eretmocerus hayati</name>
    <dbReference type="NCBI Taxonomy" id="131215"/>
    <lineage>
        <taxon>Eukaryota</taxon>
        <taxon>Metazoa</taxon>
        <taxon>Ecdysozoa</taxon>
        <taxon>Arthropoda</taxon>
        <taxon>Hexapoda</taxon>
        <taxon>Insecta</taxon>
        <taxon>Pterygota</taxon>
        <taxon>Neoptera</taxon>
        <taxon>Endopterygota</taxon>
        <taxon>Hymenoptera</taxon>
        <taxon>Apocrita</taxon>
        <taxon>Proctotrupomorpha</taxon>
        <taxon>Chalcidoidea</taxon>
        <taxon>Aphelinidae</taxon>
        <taxon>Aphelininae</taxon>
        <taxon>Eretmocerus</taxon>
    </lineage>
</organism>